<dbReference type="EMBL" id="JARVCO010000012">
    <property type="protein sequence ID" value="MDZ8120175.1"/>
    <property type="molecule type" value="Genomic_DNA"/>
</dbReference>
<keyword evidence="4" id="KW-0804">Transcription</keyword>
<dbReference type="Gene3D" id="1.10.10.10">
    <property type="entry name" value="Winged helix-like DNA-binding domain superfamily/Winged helix DNA-binding domain"/>
    <property type="match status" value="1"/>
</dbReference>
<proteinExistence type="inferred from homology"/>
<dbReference type="PANTHER" id="PTHR30126:SF39">
    <property type="entry name" value="HTH-TYPE TRANSCRIPTIONAL REGULATOR CYSL"/>
    <property type="match status" value="1"/>
</dbReference>
<evidence type="ECO:0000256" key="4">
    <source>
        <dbReference type="ARBA" id="ARBA00023163"/>
    </source>
</evidence>
<dbReference type="RefSeq" id="WP_322609950.1">
    <property type="nucleotide sequence ID" value="NZ_JARVCO010000012.1"/>
</dbReference>
<gene>
    <name evidence="6" type="ORF">P9H32_16205</name>
</gene>
<keyword evidence="3" id="KW-0238">DNA-binding</keyword>
<dbReference type="InterPro" id="IPR036390">
    <property type="entry name" value="WH_DNA-bd_sf"/>
</dbReference>
<dbReference type="SUPFAM" id="SSF53850">
    <property type="entry name" value="Periplasmic binding protein-like II"/>
    <property type="match status" value="1"/>
</dbReference>
<evidence type="ECO:0000259" key="5">
    <source>
        <dbReference type="PROSITE" id="PS50931"/>
    </source>
</evidence>
<comment type="caution">
    <text evidence="6">The sequence shown here is derived from an EMBL/GenBank/DDBJ whole genome shotgun (WGS) entry which is preliminary data.</text>
</comment>
<sequence length="329" mass="37926">MINLEWIRTFKAIYEKGSMTAAAEVLFTSQPGVSLHLKSLENYIGYQLFERLPRKLVPTERGKMLYNAVIDPLSRLEEIERNVQRSGKTDVPSITLGMCFETFQLCLESSVPELPFNLILEFGDYHELLGKLDNNVIDLVVTPRKEAITEIEYRAFSQEHILIVAGSATDISGFNRVVKAQKKTDLLDWLIAKRWYGIAGDNEHLHRFWMQNFDRHPDFRPNYIVPNIQSILRCLASGDGLAVVPDFLARPYIERGEIKMLWAGSRPLTNTLYFARRKRSLHTEALDRIEEIISTRMPARCRAGTVELANPSRRIPHRRAHRRTDRPHG</sequence>
<accession>A0ABU5N151</accession>
<keyword evidence="7" id="KW-1185">Reference proteome</keyword>
<dbReference type="InterPro" id="IPR000847">
    <property type="entry name" value="LysR_HTH_N"/>
</dbReference>
<dbReference type="PANTHER" id="PTHR30126">
    <property type="entry name" value="HTH-TYPE TRANSCRIPTIONAL REGULATOR"/>
    <property type="match status" value="1"/>
</dbReference>
<evidence type="ECO:0000313" key="6">
    <source>
        <dbReference type="EMBL" id="MDZ8120175.1"/>
    </source>
</evidence>
<dbReference type="CDD" id="cd05466">
    <property type="entry name" value="PBP2_LTTR_substrate"/>
    <property type="match status" value="1"/>
</dbReference>
<evidence type="ECO:0000256" key="1">
    <source>
        <dbReference type="ARBA" id="ARBA00009437"/>
    </source>
</evidence>
<dbReference type="InterPro" id="IPR036388">
    <property type="entry name" value="WH-like_DNA-bd_sf"/>
</dbReference>
<evidence type="ECO:0000256" key="3">
    <source>
        <dbReference type="ARBA" id="ARBA00023125"/>
    </source>
</evidence>
<dbReference type="PRINTS" id="PR00039">
    <property type="entry name" value="HTHLYSR"/>
</dbReference>
<keyword evidence="2" id="KW-0805">Transcription regulation</keyword>
<reference evidence="6 7" key="1">
    <citation type="journal article" date="2024" name="Appl. Environ. Microbiol.">
        <title>Pontiella agarivorans sp. nov., a novel marine anaerobic bacterium capable of degrading macroalgal polysaccharides and fixing nitrogen.</title>
        <authorList>
            <person name="Liu N."/>
            <person name="Kivenson V."/>
            <person name="Peng X."/>
            <person name="Cui Z."/>
            <person name="Lankiewicz T.S."/>
            <person name="Gosselin K.M."/>
            <person name="English C.J."/>
            <person name="Blair E.M."/>
            <person name="O'Malley M.A."/>
            <person name="Valentine D.L."/>
        </authorList>
    </citation>
    <scope>NUCLEOTIDE SEQUENCE [LARGE SCALE GENOMIC DNA]</scope>
    <source>
        <strain evidence="6 7">NLcol2</strain>
    </source>
</reference>
<dbReference type="Gene3D" id="3.40.190.290">
    <property type="match status" value="1"/>
</dbReference>
<comment type="similarity">
    <text evidence="1">Belongs to the LysR transcriptional regulatory family.</text>
</comment>
<dbReference type="PROSITE" id="PS50931">
    <property type="entry name" value="HTH_LYSR"/>
    <property type="match status" value="1"/>
</dbReference>
<evidence type="ECO:0000256" key="2">
    <source>
        <dbReference type="ARBA" id="ARBA00023015"/>
    </source>
</evidence>
<evidence type="ECO:0000313" key="7">
    <source>
        <dbReference type="Proteomes" id="UP001290861"/>
    </source>
</evidence>
<dbReference type="Pfam" id="PF03466">
    <property type="entry name" value="LysR_substrate"/>
    <property type="match status" value="1"/>
</dbReference>
<dbReference type="InterPro" id="IPR005119">
    <property type="entry name" value="LysR_subst-bd"/>
</dbReference>
<organism evidence="6 7">
    <name type="scientific">Pontiella agarivorans</name>
    <dbReference type="NCBI Taxonomy" id="3038953"/>
    <lineage>
        <taxon>Bacteria</taxon>
        <taxon>Pseudomonadati</taxon>
        <taxon>Kiritimatiellota</taxon>
        <taxon>Kiritimatiellia</taxon>
        <taxon>Kiritimatiellales</taxon>
        <taxon>Pontiellaceae</taxon>
        <taxon>Pontiella</taxon>
    </lineage>
</organism>
<protein>
    <submittedName>
        <fullName evidence="6">LysR family transcriptional regulator</fullName>
    </submittedName>
</protein>
<dbReference type="Pfam" id="PF00126">
    <property type="entry name" value="HTH_1"/>
    <property type="match status" value="1"/>
</dbReference>
<feature type="domain" description="HTH lysR-type" evidence="5">
    <location>
        <begin position="2"/>
        <end position="59"/>
    </location>
</feature>
<dbReference type="SUPFAM" id="SSF46785">
    <property type="entry name" value="Winged helix' DNA-binding domain"/>
    <property type="match status" value="1"/>
</dbReference>
<dbReference type="Proteomes" id="UP001290861">
    <property type="component" value="Unassembled WGS sequence"/>
</dbReference>
<name>A0ABU5N151_9BACT</name>